<evidence type="ECO:0000313" key="1">
    <source>
        <dbReference type="EMBL" id="QLL65890.1"/>
    </source>
</evidence>
<dbReference type="GO" id="GO:0046872">
    <property type="term" value="F:metal ion binding"/>
    <property type="evidence" value="ECO:0007669"/>
    <property type="project" value="InterPro"/>
</dbReference>
<gene>
    <name evidence="1" type="ORF">FKV68_31990</name>
</gene>
<dbReference type="EMBL" id="CP041241">
    <property type="protein sequence ID" value="QLL65890.1"/>
    <property type="molecule type" value="Genomic_DNA"/>
</dbReference>
<dbReference type="InterPro" id="IPR006121">
    <property type="entry name" value="HMA_dom"/>
</dbReference>
<dbReference type="InterPro" id="IPR017969">
    <property type="entry name" value="Heavy-metal-associated_CS"/>
</dbReference>
<dbReference type="PROSITE" id="PS50846">
    <property type="entry name" value="HMA_2"/>
    <property type="match status" value="1"/>
</dbReference>
<dbReference type="SUPFAM" id="SSF55008">
    <property type="entry name" value="HMA, heavy metal-associated domain"/>
    <property type="match status" value="1"/>
</dbReference>
<dbReference type="Gene3D" id="3.30.70.100">
    <property type="match status" value="1"/>
</dbReference>
<accession>A0A859QT87</accession>
<dbReference type="AlphaFoldDB" id="A0A859QT87"/>
<dbReference type="InterPro" id="IPR036163">
    <property type="entry name" value="HMA_dom_sf"/>
</dbReference>
<keyword evidence="2" id="KW-1185">Reference proteome</keyword>
<name>A0A859QT87_9HYPH</name>
<protein>
    <submittedName>
        <fullName evidence="1">Heavy-metal-associated domain-containing protein</fullName>
    </submittedName>
</protein>
<geneLocation type="plasmid" evidence="2">
    <name>pemeittgr7c</name>
</geneLocation>
<dbReference type="PROSITE" id="PS01047">
    <property type="entry name" value="HMA_1"/>
    <property type="match status" value="1"/>
</dbReference>
<keyword evidence="1" id="KW-0614">Plasmid</keyword>
<organism evidence="1 2">
    <name type="scientific">Sinorhizobium mexicanum</name>
    <dbReference type="NCBI Taxonomy" id="375549"/>
    <lineage>
        <taxon>Bacteria</taxon>
        <taxon>Pseudomonadati</taxon>
        <taxon>Pseudomonadota</taxon>
        <taxon>Alphaproteobacteria</taxon>
        <taxon>Hyphomicrobiales</taxon>
        <taxon>Rhizobiaceae</taxon>
        <taxon>Sinorhizobium/Ensifer group</taxon>
        <taxon>Sinorhizobium</taxon>
    </lineage>
</organism>
<sequence>MQRYKIDEMSCGHCVGTIEKAIRTIDPVAKVDANLGTKEVRVETTADRGVIVEALKAAGYDSLPL</sequence>
<dbReference type="CDD" id="cd00371">
    <property type="entry name" value="HMA"/>
    <property type="match status" value="1"/>
</dbReference>
<dbReference type="RefSeq" id="WP_180942785.1">
    <property type="nucleotide sequence ID" value="NZ_CP041241.1"/>
</dbReference>
<reference evidence="1 2" key="1">
    <citation type="submission" date="2019-06" db="EMBL/GenBank/DDBJ databases">
        <title>Complete genome sequence of Ensifer mexicanus ITTG R7 isolated from nodules of Acacia angustissima (Mill.) Kuntze.</title>
        <authorList>
            <person name="Rincon-Rosales R."/>
            <person name="Rogel M.A."/>
            <person name="Guerrero G."/>
            <person name="Rincon-Molina C.I."/>
            <person name="Lopez-Lopez A."/>
            <person name="Martinez-Romero E."/>
        </authorList>
    </citation>
    <scope>NUCLEOTIDE SEQUENCE [LARGE SCALE GENOMIC DNA]</scope>
    <source>
        <strain evidence="1 2">ITTG R7</strain>
        <plasmid evidence="2">pemeittgr7c</plasmid>
    </source>
</reference>
<dbReference type="Pfam" id="PF00403">
    <property type="entry name" value="HMA"/>
    <property type="match status" value="1"/>
</dbReference>
<dbReference type="Proteomes" id="UP000510721">
    <property type="component" value="Plasmid pEmeITTGR7c"/>
</dbReference>
<dbReference type="KEGG" id="emx:FKV68_31990"/>
<proteinExistence type="predicted"/>
<evidence type="ECO:0000313" key="2">
    <source>
        <dbReference type="Proteomes" id="UP000510721"/>
    </source>
</evidence>